<accession>A0A7S3PL86</accession>
<gene>
    <name evidence="3" type="ORF">ASTO00021_LOCUS13141</name>
</gene>
<feature type="domain" description="Endonuclease/exonuclease/phosphatase" evidence="2">
    <location>
        <begin position="94"/>
        <end position="373"/>
    </location>
</feature>
<organism evidence="3">
    <name type="scientific">Aplanochytrium stocchinoi</name>
    <dbReference type="NCBI Taxonomy" id="215587"/>
    <lineage>
        <taxon>Eukaryota</taxon>
        <taxon>Sar</taxon>
        <taxon>Stramenopiles</taxon>
        <taxon>Bigyra</taxon>
        <taxon>Labyrinthulomycetes</taxon>
        <taxon>Thraustochytrida</taxon>
        <taxon>Thraustochytriidae</taxon>
        <taxon>Aplanochytrium</taxon>
    </lineage>
</organism>
<keyword evidence="1" id="KW-1133">Transmembrane helix</keyword>
<evidence type="ECO:0000256" key="1">
    <source>
        <dbReference type="SAM" id="Phobius"/>
    </source>
</evidence>
<sequence>MESLGAAIGAAFGLMIIISIVLCFIFPKWITLFIIRYVPGASWQQGDITSDIMQQSHREAPKVELPRPKQILEHKFGEPKTNIGEFDGTLRVISFNIFLGQNLDAVLYELSLIEPFPDVLLLQEDNIFEDSMESVNNNNERKIFRHVGGAIAKKFNCNCCFIPTYFRGDGEKIPLRGCYGMSILSRFKLENINLFPCGDTRPTLVKQLSDYVYGERAFAYAEALLPGEKKVGFISVHLPSVGKFYERKAMIQQLFENVDSLKTKSQQDIPVIIGGDCNTFPFVARYLPFLSTDLLFSCKSESEEFKHFVEREDNGFSFSLFDPFPTNTKTIWRENVKGSKLDWIFLEKNKFEVTSKQVQKEGTKPTSKLPSDHKWLLVDCILSHKNQ</sequence>
<dbReference type="Gene3D" id="3.60.10.10">
    <property type="entry name" value="Endonuclease/exonuclease/phosphatase"/>
    <property type="match status" value="1"/>
</dbReference>
<dbReference type="Pfam" id="PF03372">
    <property type="entry name" value="Exo_endo_phos"/>
    <property type="match status" value="1"/>
</dbReference>
<feature type="transmembrane region" description="Helical" evidence="1">
    <location>
        <begin position="6"/>
        <end position="26"/>
    </location>
</feature>
<evidence type="ECO:0000313" key="3">
    <source>
        <dbReference type="EMBL" id="CAE0443033.1"/>
    </source>
</evidence>
<dbReference type="InterPro" id="IPR005135">
    <property type="entry name" value="Endo/exonuclease/phosphatase"/>
</dbReference>
<name>A0A7S3PL86_9STRA</name>
<dbReference type="SUPFAM" id="SSF56219">
    <property type="entry name" value="DNase I-like"/>
    <property type="match status" value="1"/>
</dbReference>
<evidence type="ECO:0000259" key="2">
    <source>
        <dbReference type="Pfam" id="PF03372"/>
    </source>
</evidence>
<dbReference type="EMBL" id="HBIN01017234">
    <property type="protein sequence ID" value="CAE0443033.1"/>
    <property type="molecule type" value="Transcribed_RNA"/>
</dbReference>
<dbReference type="GO" id="GO:0003824">
    <property type="term" value="F:catalytic activity"/>
    <property type="evidence" value="ECO:0007669"/>
    <property type="project" value="InterPro"/>
</dbReference>
<keyword evidence="1" id="KW-0812">Transmembrane</keyword>
<keyword evidence="1" id="KW-0472">Membrane</keyword>
<proteinExistence type="predicted"/>
<reference evidence="3" key="1">
    <citation type="submission" date="2021-01" db="EMBL/GenBank/DDBJ databases">
        <authorList>
            <person name="Corre E."/>
            <person name="Pelletier E."/>
            <person name="Niang G."/>
            <person name="Scheremetjew M."/>
            <person name="Finn R."/>
            <person name="Kale V."/>
            <person name="Holt S."/>
            <person name="Cochrane G."/>
            <person name="Meng A."/>
            <person name="Brown T."/>
            <person name="Cohen L."/>
        </authorList>
    </citation>
    <scope>NUCLEOTIDE SEQUENCE</scope>
    <source>
        <strain evidence="3">GSBS06</strain>
    </source>
</reference>
<dbReference type="InterPro" id="IPR036691">
    <property type="entry name" value="Endo/exonu/phosph_ase_sf"/>
</dbReference>
<dbReference type="AlphaFoldDB" id="A0A7S3PL86"/>
<protein>
    <recommendedName>
        <fullName evidence="2">Endonuclease/exonuclease/phosphatase domain-containing protein</fullName>
    </recommendedName>
</protein>